<proteinExistence type="inferred from homology"/>
<dbReference type="InterPro" id="IPR015421">
    <property type="entry name" value="PyrdxlP-dep_Trfase_major"/>
</dbReference>
<dbReference type="GO" id="GO:0008483">
    <property type="term" value="F:transaminase activity"/>
    <property type="evidence" value="ECO:0007669"/>
    <property type="project" value="UniProtKB-KW"/>
</dbReference>
<comment type="cofactor">
    <cofactor evidence="1">
        <name>pyridoxal 5'-phosphate</name>
        <dbReference type="ChEBI" id="CHEBI:597326"/>
    </cofactor>
</comment>
<reference evidence="6" key="1">
    <citation type="journal article" date="2014" name="Genome Announc.">
        <title>Draft Genome Sequence of the algae degrading bacterium Pseudomonas mendocina AD6.</title>
        <authorList>
            <person name="Barney B.M."/>
            <person name="Lenneman E.M."/>
        </authorList>
    </citation>
    <scope>NUCLEOTIDE SEQUENCE [LARGE SCALE GENOMIC DNA]</scope>
    <source>
        <strain evidence="6">AD6</strain>
    </source>
</reference>
<dbReference type="InterPro" id="IPR000192">
    <property type="entry name" value="Aminotrans_V_dom"/>
</dbReference>
<feature type="domain" description="Aminotransferase class V" evidence="4">
    <location>
        <begin position="22"/>
        <end position="313"/>
    </location>
</feature>
<dbReference type="RefSeq" id="WP_036998182.1">
    <property type="nucleotide sequence ID" value="NZ_JFJN01000001.1"/>
</dbReference>
<evidence type="ECO:0000313" key="6">
    <source>
        <dbReference type="Proteomes" id="UP000023842"/>
    </source>
</evidence>
<keyword evidence="5" id="KW-0032">Aminotransferase</keyword>
<keyword evidence="6" id="KW-1185">Reference proteome</keyword>
<dbReference type="InterPro" id="IPR024169">
    <property type="entry name" value="SP_NH2Trfase/AEP_transaminase"/>
</dbReference>
<dbReference type="EMBL" id="JFJN01000001">
    <property type="protein sequence ID" value="EZH84328.1"/>
    <property type="molecule type" value="Genomic_DNA"/>
</dbReference>
<dbReference type="Proteomes" id="UP000023842">
    <property type="component" value="Unassembled WGS sequence"/>
</dbReference>
<keyword evidence="3" id="KW-0663">Pyridoxal phosphate</keyword>
<evidence type="ECO:0000256" key="2">
    <source>
        <dbReference type="ARBA" id="ARBA00009236"/>
    </source>
</evidence>
<dbReference type="PIRSF" id="PIRSF000524">
    <property type="entry name" value="SPT"/>
    <property type="match status" value="1"/>
</dbReference>
<evidence type="ECO:0000313" key="5">
    <source>
        <dbReference type="EMBL" id="EZH84328.1"/>
    </source>
</evidence>
<sequence length="377" mass="40471">MSHICPDIDPDGLIEYSVVYTDRSLNHMSQSFQGVMRDISATLKQVYNAHAVAVVPGSGTYGMEAVARQLATEQKCLVIRNGWFSYRWTQIFEMGRIPAEALVLKARPVGAGAQAAFAPAPLDEVLATIAAEKPQVVFAPHVETSSGMILPDDYLRAVSDAVHAVGGLFVLDCIASGTLWVDMQACGIDVLISAPQKGWSASPCCALVMLSEAAQARVEATQSSSFACDLKKWLQIMQAYEQGGHAYHATMPSDALARFRDAMLEAKALGFDRVRKQQQELGDRVRALLAARGFKSVAAKGFEAPGVVVCYTDDGQIKTGAKFAAIGLQIAAGVPLQCDEPADFQTFRLGLFGLDKLGNIERTVATLEQALDKVLAG</sequence>
<dbReference type="Gene3D" id="3.40.640.10">
    <property type="entry name" value="Type I PLP-dependent aspartate aminotransferase-like (Major domain)"/>
    <property type="match status" value="1"/>
</dbReference>
<evidence type="ECO:0000256" key="1">
    <source>
        <dbReference type="ARBA" id="ARBA00001933"/>
    </source>
</evidence>
<gene>
    <name evidence="5" type="ORF">AU05_00120</name>
</gene>
<protein>
    <submittedName>
        <fullName evidence="5">Class V aminotransferase</fullName>
    </submittedName>
</protein>
<evidence type="ECO:0000259" key="4">
    <source>
        <dbReference type="Pfam" id="PF00266"/>
    </source>
</evidence>
<evidence type="ECO:0000256" key="3">
    <source>
        <dbReference type="ARBA" id="ARBA00022898"/>
    </source>
</evidence>
<organism evidence="5 6">
    <name type="scientific">Ectopseudomonas composti</name>
    <dbReference type="NCBI Taxonomy" id="658457"/>
    <lineage>
        <taxon>Bacteria</taxon>
        <taxon>Pseudomonadati</taxon>
        <taxon>Pseudomonadota</taxon>
        <taxon>Gammaproteobacteria</taxon>
        <taxon>Pseudomonadales</taxon>
        <taxon>Pseudomonadaceae</taxon>
        <taxon>Ectopseudomonas</taxon>
    </lineage>
</organism>
<keyword evidence="5" id="KW-0808">Transferase</keyword>
<accession>A0ABN0SI59</accession>
<dbReference type="PANTHER" id="PTHR21152:SF40">
    <property type="entry name" value="ALANINE--GLYOXYLATE AMINOTRANSFERASE"/>
    <property type="match status" value="1"/>
</dbReference>
<dbReference type="InterPro" id="IPR015424">
    <property type="entry name" value="PyrdxlP-dep_Trfase"/>
</dbReference>
<dbReference type="Gene3D" id="3.90.1150.10">
    <property type="entry name" value="Aspartate Aminotransferase, domain 1"/>
    <property type="match status" value="1"/>
</dbReference>
<comment type="similarity">
    <text evidence="2">Belongs to the class-V pyridoxal-phosphate-dependent aminotransferase family.</text>
</comment>
<dbReference type="Pfam" id="PF00266">
    <property type="entry name" value="Aminotran_5"/>
    <property type="match status" value="1"/>
</dbReference>
<dbReference type="PANTHER" id="PTHR21152">
    <property type="entry name" value="AMINOTRANSFERASE CLASS V"/>
    <property type="match status" value="1"/>
</dbReference>
<dbReference type="SUPFAM" id="SSF53383">
    <property type="entry name" value="PLP-dependent transferases"/>
    <property type="match status" value="1"/>
</dbReference>
<name>A0ABN0SI59_9GAMM</name>
<comment type="caution">
    <text evidence="5">The sequence shown here is derived from an EMBL/GenBank/DDBJ whole genome shotgun (WGS) entry which is preliminary data.</text>
</comment>
<dbReference type="InterPro" id="IPR015422">
    <property type="entry name" value="PyrdxlP-dep_Trfase_small"/>
</dbReference>